<sequence>MMSIVTVTEDLAVADVAPPQPEEAGLSESHLPRLHLLHRASMRLFVELAQAKRSNFELLDAKPVTSIPEPRCCYTHINFTARSSQGGFAGTSLLR</sequence>
<evidence type="ECO:0000313" key="1">
    <source>
        <dbReference type="EMBL" id="KAF8765884.1"/>
    </source>
</evidence>
<dbReference type="Proteomes" id="UP000636709">
    <property type="component" value="Unassembled WGS sequence"/>
</dbReference>
<reference evidence="1" key="1">
    <citation type="submission" date="2020-07" db="EMBL/GenBank/DDBJ databases">
        <title>Genome sequence and genetic diversity analysis of an under-domesticated orphan crop, white fonio (Digitaria exilis).</title>
        <authorList>
            <person name="Bennetzen J.L."/>
            <person name="Chen S."/>
            <person name="Ma X."/>
            <person name="Wang X."/>
            <person name="Yssel A.E.J."/>
            <person name="Chaluvadi S.R."/>
            <person name="Johnson M."/>
            <person name="Gangashetty P."/>
            <person name="Hamidou F."/>
            <person name="Sanogo M.D."/>
            <person name="Zwaenepoel A."/>
            <person name="Wallace J."/>
            <person name="Van De Peer Y."/>
            <person name="Van Deynze A."/>
        </authorList>
    </citation>
    <scope>NUCLEOTIDE SEQUENCE</scope>
    <source>
        <tissue evidence="1">Leaves</tissue>
    </source>
</reference>
<evidence type="ECO:0000313" key="2">
    <source>
        <dbReference type="Proteomes" id="UP000636709"/>
    </source>
</evidence>
<name>A0A835KP88_9POAL</name>
<proteinExistence type="predicted"/>
<keyword evidence="2" id="KW-1185">Reference proteome</keyword>
<comment type="caution">
    <text evidence="1">The sequence shown here is derived from an EMBL/GenBank/DDBJ whole genome shotgun (WGS) entry which is preliminary data.</text>
</comment>
<gene>
    <name evidence="1" type="ORF">HU200_008073</name>
</gene>
<dbReference type="OrthoDB" id="690702at2759"/>
<accession>A0A835KP88</accession>
<organism evidence="1 2">
    <name type="scientific">Digitaria exilis</name>
    <dbReference type="NCBI Taxonomy" id="1010633"/>
    <lineage>
        <taxon>Eukaryota</taxon>
        <taxon>Viridiplantae</taxon>
        <taxon>Streptophyta</taxon>
        <taxon>Embryophyta</taxon>
        <taxon>Tracheophyta</taxon>
        <taxon>Spermatophyta</taxon>
        <taxon>Magnoliopsida</taxon>
        <taxon>Liliopsida</taxon>
        <taxon>Poales</taxon>
        <taxon>Poaceae</taxon>
        <taxon>PACMAD clade</taxon>
        <taxon>Panicoideae</taxon>
        <taxon>Panicodae</taxon>
        <taxon>Paniceae</taxon>
        <taxon>Anthephorinae</taxon>
        <taxon>Digitaria</taxon>
    </lineage>
</organism>
<protein>
    <submittedName>
        <fullName evidence="1">Uncharacterized protein</fullName>
    </submittedName>
</protein>
<dbReference type="EMBL" id="JACEFO010000543">
    <property type="protein sequence ID" value="KAF8765884.1"/>
    <property type="molecule type" value="Genomic_DNA"/>
</dbReference>
<dbReference type="AlphaFoldDB" id="A0A835KP88"/>